<keyword evidence="2" id="KW-0812">Transmembrane</keyword>
<evidence type="ECO:0000313" key="3">
    <source>
        <dbReference type="Proteomes" id="UP000515152"/>
    </source>
</evidence>
<keyword evidence="2" id="KW-0472">Membrane</keyword>
<dbReference type="KEGG" id="char:116223709"/>
<keyword evidence="3" id="KW-1185">Reference proteome</keyword>
<keyword evidence="1" id="KW-0175">Coiled coil</keyword>
<feature type="coiled-coil region" evidence="1">
    <location>
        <begin position="15"/>
        <end position="42"/>
    </location>
</feature>
<dbReference type="GeneID" id="116223709"/>
<dbReference type="OrthoDB" id="8916439at2759"/>
<gene>
    <name evidence="4" type="primary">LOC116223709</name>
</gene>
<keyword evidence="2" id="KW-1133">Transmembrane helix</keyword>
<feature type="transmembrane region" description="Helical" evidence="2">
    <location>
        <begin position="162"/>
        <end position="180"/>
    </location>
</feature>
<dbReference type="Proteomes" id="UP000515152">
    <property type="component" value="Chromosome 15"/>
</dbReference>
<sequence length="190" mass="22089">MPLFINRDQIFAHQVHLLEHKLRSKEERILELETENALLHLRLAECLGRLRWVHEGQRETQRQSQLQRTVQKSVHLALGKLLSQVQVLKQDLREVFGVYRSFAQELEAQSGELLDRMAVITSMVQGQHGHHMQKMQVQASALERSLEEEKERCRTERQRRRLLHNALVVSAASALTFHLWPLDSGCHGDV</sequence>
<evidence type="ECO:0000256" key="2">
    <source>
        <dbReference type="SAM" id="Phobius"/>
    </source>
</evidence>
<proteinExistence type="predicted"/>
<name>A0A6P8GD78_CLUHA</name>
<dbReference type="AlphaFoldDB" id="A0A6P8GD78"/>
<evidence type="ECO:0000313" key="4">
    <source>
        <dbReference type="RefSeq" id="XP_031437128.1"/>
    </source>
</evidence>
<accession>A0A6P8GD78</accession>
<dbReference type="RefSeq" id="XP_031437128.1">
    <property type="nucleotide sequence ID" value="XM_031581268.1"/>
</dbReference>
<feature type="coiled-coil region" evidence="1">
    <location>
        <begin position="132"/>
        <end position="159"/>
    </location>
</feature>
<reference evidence="4" key="1">
    <citation type="submission" date="2025-08" db="UniProtKB">
        <authorList>
            <consortium name="RefSeq"/>
        </authorList>
    </citation>
    <scope>IDENTIFICATION</scope>
</reference>
<protein>
    <submittedName>
        <fullName evidence="4">Kinesin-like protein KIF25</fullName>
    </submittedName>
</protein>
<organism evidence="3 4">
    <name type="scientific">Clupea harengus</name>
    <name type="common">Atlantic herring</name>
    <dbReference type="NCBI Taxonomy" id="7950"/>
    <lineage>
        <taxon>Eukaryota</taxon>
        <taxon>Metazoa</taxon>
        <taxon>Chordata</taxon>
        <taxon>Craniata</taxon>
        <taxon>Vertebrata</taxon>
        <taxon>Euteleostomi</taxon>
        <taxon>Actinopterygii</taxon>
        <taxon>Neopterygii</taxon>
        <taxon>Teleostei</taxon>
        <taxon>Clupei</taxon>
        <taxon>Clupeiformes</taxon>
        <taxon>Clupeoidei</taxon>
        <taxon>Clupeidae</taxon>
        <taxon>Clupea</taxon>
    </lineage>
</organism>
<evidence type="ECO:0000256" key="1">
    <source>
        <dbReference type="SAM" id="Coils"/>
    </source>
</evidence>